<keyword evidence="4 5" id="KW-0472">Membrane</keyword>
<protein>
    <submittedName>
        <fullName evidence="9">Uncharacterized protein</fullName>
    </submittedName>
</protein>
<feature type="signal peptide" evidence="6">
    <location>
        <begin position="1"/>
        <end position="27"/>
    </location>
</feature>
<feature type="transmembrane region" description="Helical" evidence="5">
    <location>
        <begin position="508"/>
        <end position="528"/>
    </location>
</feature>
<keyword evidence="6" id="KW-0732">Signal</keyword>
<evidence type="ECO:0000256" key="1">
    <source>
        <dbReference type="ARBA" id="ARBA00004141"/>
    </source>
</evidence>
<dbReference type="RefSeq" id="WP_171471228.1">
    <property type="nucleotide sequence ID" value="NZ_CP053452.2"/>
</dbReference>
<evidence type="ECO:0000256" key="5">
    <source>
        <dbReference type="SAM" id="Phobius"/>
    </source>
</evidence>
<feature type="chain" id="PRO_5026803511" evidence="6">
    <location>
        <begin position="28"/>
        <end position="731"/>
    </location>
</feature>
<feature type="transmembrane region" description="Helical" evidence="5">
    <location>
        <begin position="584"/>
        <end position="605"/>
    </location>
</feature>
<gene>
    <name evidence="9" type="ORF">FTUN_2995</name>
</gene>
<dbReference type="Pfam" id="PF01957">
    <property type="entry name" value="NfeD"/>
    <property type="match status" value="1"/>
</dbReference>
<evidence type="ECO:0000313" key="9">
    <source>
        <dbReference type="EMBL" id="QJW95446.1"/>
    </source>
</evidence>
<dbReference type="InterPro" id="IPR052165">
    <property type="entry name" value="Membrane_assoc_protease"/>
</dbReference>
<dbReference type="InterPro" id="IPR056739">
    <property type="entry name" value="NfeD_membrane"/>
</dbReference>
<feature type="transmembrane region" description="Helical" evidence="5">
    <location>
        <begin position="560"/>
        <end position="577"/>
    </location>
</feature>
<organism evidence="9 10">
    <name type="scientific">Frigoriglobus tundricola</name>
    <dbReference type="NCBI Taxonomy" id="2774151"/>
    <lineage>
        <taxon>Bacteria</taxon>
        <taxon>Pseudomonadati</taxon>
        <taxon>Planctomycetota</taxon>
        <taxon>Planctomycetia</taxon>
        <taxon>Gemmatales</taxon>
        <taxon>Gemmataceae</taxon>
        <taxon>Frigoriglobus</taxon>
    </lineage>
</organism>
<reference evidence="10" key="1">
    <citation type="submission" date="2020-05" db="EMBL/GenBank/DDBJ databases">
        <title>Frigoriglobus tundricola gen. nov., sp. nov., a psychrotolerant cellulolytic planctomycete of the family Gemmataceae with two divergent copies of 16S rRNA gene.</title>
        <authorList>
            <person name="Kulichevskaya I.S."/>
            <person name="Ivanova A.A."/>
            <person name="Naumoff D.G."/>
            <person name="Beletsky A.V."/>
            <person name="Rijpstra W.I.C."/>
            <person name="Sinninghe Damste J.S."/>
            <person name="Mardanov A.V."/>
            <person name="Ravin N.V."/>
            <person name="Dedysh S.N."/>
        </authorList>
    </citation>
    <scope>NUCLEOTIDE SEQUENCE [LARGE SCALE GENOMIC DNA]</scope>
    <source>
        <strain evidence="10">PL17</strain>
    </source>
</reference>
<dbReference type="Pfam" id="PF24961">
    <property type="entry name" value="NfeD_membrane"/>
    <property type="match status" value="1"/>
</dbReference>
<dbReference type="PANTHER" id="PTHR33507">
    <property type="entry name" value="INNER MEMBRANE PROTEIN YBBJ"/>
    <property type="match status" value="1"/>
</dbReference>
<evidence type="ECO:0000259" key="7">
    <source>
        <dbReference type="Pfam" id="PF01957"/>
    </source>
</evidence>
<keyword evidence="2 5" id="KW-0812">Transmembrane</keyword>
<dbReference type="GO" id="GO:0005886">
    <property type="term" value="C:plasma membrane"/>
    <property type="evidence" value="ECO:0007669"/>
    <property type="project" value="TreeGrafter"/>
</dbReference>
<feature type="transmembrane region" description="Helical" evidence="5">
    <location>
        <begin position="625"/>
        <end position="643"/>
    </location>
</feature>
<evidence type="ECO:0000259" key="8">
    <source>
        <dbReference type="Pfam" id="PF24961"/>
    </source>
</evidence>
<evidence type="ECO:0000256" key="4">
    <source>
        <dbReference type="ARBA" id="ARBA00023136"/>
    </source>
</evidence>
<keyword evidence="10" id="KW-1185">Reference proteome</keyword>
<feature type="transmembrane region" description="Helical" evidence="5">
    <location>
        <begin position="535"/>
        <end position="554"/>
    </location>
</feature>
<dbReference type="EMBL" id="CP053452">
    <property type="protein sequence ID" value="QJW95446.1"/>
    <property type="molecule type" value="Genomic_DNA"/>
</dbReference>
<dbReference type="KEGG" id="ftj:FTUN_2995"/>
<dbReference type="InterPro" id="IPR029045">
    <property type="entry name" value="ClpP/crotonase-like_dom_sf"/>
</dbReference>
<name>A0A6M5YQ14_9BACT</name>
<dbReference type="Gene3D" id="2.40.50.140">
    <property type="entry name" value="Nucleic acid-binding proteins"/>
    <property type="match status" value="1"/>
</dbReference>
<keyword evidence="3 5" id="KW-1133">Transmembrane helix</keyword>
<feature type="domain" description="NfeD integral membrane" evidence="8">
    <location>
        <begin position="514"/>
        <end position="640"/>
    </location>
</feature>
<dbReference type="Proteomes" id="UP000503447">
    <property type="component" value="Chromosome"/>
</dbReference>
<evidence type="ECO:0000256" key="3">
    <source>
        <dbReference type="ARBA" id="ARBA00022989"/>
    </source>
</evidence>
<comment type="subcellular location">
    <subcellularLocation>
        <location evidence="1">Membrane</location>
        <topology evidence="1">Multi-pass membrane protein</topology>
    </subcellularLocation>
</comment>
<sequence length="731" mass="77424">MHLTVSRWFGPLVAVACLLASAAASSAQEVGDAMFVTVQNPITSETVARIKQQVDPRANEANRQRRVDTIVFDFNPDGKPAATDEFGPCYELAKYIGSGALQGRRTVAFVHAPVAGHTVLPVLACVERVIGKAGVIGPVVGDVVQKLSPVEQAGYKERFPSRDRWAIVQKMFDPGVRLVSGTLRDGADKVTVYADARDEDAMTRVAGAAPVQGVQDGTVAGYTAAQARALGLAQARADSRPEVAEVFGLPASSVRDDPLQGRSPDAYQWVLKGDVDGAMRESLNRVVRDVRKKKGNVLVLVLNCGGTDLDTARGLAEDLIKAQTGEDAVQVIAFVPETAPDAAAVVALGCSEIVMTRPADGAEGKEADIGNFERYLKSAKPAAVEAQRQSLRKLAEDQGYPGVLIDGMLTRDLEIVRATAQGNAKKTKLMTRAEFDTELKANPGAWAEAPKVVKPKGVPFHPGATVAAELGLARFVVPTTNPNDVCKIYGASAAKSPDPGWLDKFAEFLKIPAVTIILVMVGFIGLILELKVPGLTVPGITAALCFILVFWSQSRFSGEMFVLALLLFLLGLALVGIEIFVLPGFGACGICGILCMLAGLGLVTLDKVPTDTGEWVRFGVRISTYLFAMMGAMVLAFVIAKFLPQVPYANRMMLTPPTDTPSAGEMDLPGASAALELLGAIGTATTALRPAGVVRFGDKFVDVVSDGGFIPSGTRVQVITVEGTRIVVKEV</sequence>
<dbReference type="Gene3D" id="3.90.226.10">
    <property type="entry name" value="2-enoyl-CoA Hydratase, Chain A, domain 1"/>
    <property type="match status" value="1"/>
</dbReference>
<dbReference type="InterPro" id="IPR012340">
    <property type="entry name" value="NA-bd_OB-fold"/>
</dbReference>
<dbReference type="PANTHER" id="PTHR33507:SF3">
    <property type="entry name" value="INNER MEMBRANE PROTEIN YBBJ"/>
    <property type="match status" value="1"/>
</dbReference>
<dbReference type="AlphaFoldDB" id="A0A6M5YQ14"/>
<evidence type="ECO:0000256" key="6">
    <source>
        <dbReference type="SAM" id="SignalP"/>
    </source>
</evidence>
<dbReference type="SUPFAM" id="SSF52096">
    <property type="entry name" value="ClpP/crotonase"/>
    <property type="match status" value="1"/>
</dbReference>
<dbReference type="InterPro" id="IPR002810">
    <property type="entry name" value="NfeD-like_C"/>
</dbReference>
<evidence type="ECO:0000313" key="10">
    <source>
        <dbReference type="Proteomes" id="UP000503447"/>
    </source>
</evidence>
<feature type="domain" description="NfeD-like C-terminal" evidence="7">
    <location>
        <begin position="676"/>
        <end position="729"/>
    </location>
</feature>
<proteinExistence type="predicted"/>
<evidence type="ECO:0000256" key="2">
    <source>
        <dbReference type="ARBA" id="ARBA00022692"/>
    </source>
</evidence>
<accession>A0A6M5YQ14</accession>